<sequence length="798" mass="91601">RYIQLLRVGWYPATTDRPQTVFTFDVLETFHDMTLQAKTPAFDFYTTMVHKTDGSGVVNIQNRYMEFSRVMRQWRHLQSLKRADRGHDPSGIEATRQGELAVECPACPHPGKNIPDDWKAAPKHLAYLYALYLSMDANFRCPLKDRKLKDIELAPGWGVLVEETGLQAIVEQFGDRTEPSTCQVEHDAIVRANTRNKEGYIVSGTGAAMCARHILVRPNGVADLQKGERYCNMDYILLSTLVGVNCLLLFLTYDIACQYHKRLETRIQEFPPNMQLDTTRLEMRYAVPKYHLKNQGSDCQINFSLNLITGSGRTCGEGIETAWAHMNGVGTSTREMSPGGRHKVLNDHWSAWNWKKIVGFGPGLLSKLRKAVAMHAKHQDILERYTTTFPVSTIRDWEHRIEVWENDMTQPNPYEEPQIHTTQADIRLQLAEEETVDVRRGIVPLHDISPSVFLHVGLELEEQQHVLNTQATSLRGKGTSTQQALVQEKRNTLRRKLEQWREVQRTYMPVVAQLHELTVNAEESTPDKAEMLKLWLPSSLPAHITHTVTIADLRKKELRFRFAQAEDSLADVRHYRRICQSMFQFKKSNISGTENRANTRAHAVIDRFRDKALHSADRYNRARKALLNLDPHGSWINRLLELKKDDVRGPGRDDKRESEGRYIPSWIWMVPGAAQPVDSGSGHVLNESIRVEWAKSRARTERWQEEKYLVAEEMRRVLAYFNYKSTWWREQAVRRNSHISSSLRNGLSAYAHKQAAVFGALGKKFTKQWIATLKASGLPPVWESRFELLLSEPAPVAI</sequence>
<name>A0ACB7ZWC3_9AGAM</name>
<proteinExistence type="predicted"/>
<keyword evidence="2" id="KW-1185">Reference proteome</keyword>
<organism evidence="1 2">
    <name type="scientific">Hygrophoropsis aurantiaca</name>
    <dbReference type="NCBI Taxonomy" id="72124"/>
    <lineage>
        <taxon>Eukaryota</taxon>
        <taxon>Fungi</taxon>
        <taxon>Dikarya</taxon>
        <taxon>Basidiomycota</taxon>
        <taxon>Agaricomycotina</taxon>
        <taxon>Agaricomycetes</taxon>
        <taxon>Agaricomycetidae</taxon>
        <taxon>Boletales</taxon>
        <taxon>Coniophorineae</taxon>
        <taxon>Hygrophoropsidaceae</taxon>
        <taxon>Hygrophoropsis</taxon>
    </lineage>
</organism>
<feature type="non-terminal residue" evidence="1">
    <location>
        <position position="1"/>
    </location>
</feature>
<evidence type="ECO:0000313" key="2">
    <source>
        <dbReference type="Proteomes" id="UP000790377"/>
    </source>
</evidence>
<gene>
    <name evidence="1" type="ORF">BJ138DRAFT_1018848</name>
</gene>
<dbReference type="EMBL" id="MU268403">
    <property type="protein sequence ID" value="KAH7904648.1"/>
    <property type="molecule type" value="Genomic_DNA"/>
</dbReference>
<accession>A0ACB7ZWC3</accession>
<evidence type="ECO:0000313" key="1">
    <source>
        <dbReference type="EMBL" id="KAH7904648.1"/>
    </source>
</evidence>
<comment type="caution">
    <text evidence="1">The sequence shown here is derived from an EMBL/GenBank/DDBJ whole genome shotgun (WGS) entry which is preliminary data.</text>
</comment>
<reference evidence="1" key="1">
    <citation type="journal article" date="2021" name="New Phytol.">
        <title>Evolutionary innovations through gain and loss of genes in the ectomycorrhizal Boletales.</title>
        <authorList>
            <person name="Wu G."/>
            <person name="Miyauchi S."/>
            <person name="Morin E."/>
            <person name="Kuo A."/>
            <person name="Drula E."/>
            <person name="Varga T."/>
            <person name="Kohler A."/>
            <person name="Feng B."/>
            <person name="Cao Y."/>
            <person name="Lipzen A."/>
            <person name="Daum C."/>
            <person name="Hundley H."/>
            <person name="Pangilinan J."/>
            <person name="Johnson J."/>
            <person name="Barry K."/>
            <person name="LaButti K."/>
            <person name="Ng V."/>
            <person name="Ahrendt S."/>
            <person name="Min B."/>
            <person name="Choi I.G."/>
            <person name="Park H."/>
            <person name="Plett J.M."/>
            <person name="Magnuson J."/>
            <person name="Spatafora J.W."/>
            <person name="Nagy L.G."/>
            <person name="Henrissat B."/>
            <person name="Grigoriev I.V."/>
            <person name="Yang Z.L."/>
            <person name="Xu J."/>
            <person name="Martin F.M."/>
        </authorList>
    </citation>
    <scope>NUCLEOTIDE SEQUENCE</scope>
    <source>
        <strain evidence="1">ATCC 28755</strain>
    </source>
</reference>
<protein>
    <submittedName>
        <fullName evidence="1">Uncharacterized protein</fullName>
    </submittedName>
</protein>
<dbReference type="Proteomes" id="UP000790377">
    <property type="component" value="Unassembled WGS sequence"/>
</dbReference>